<sequence>MPGLPSAPGPSLDRRRHRWQAQSWTRVMGEPAPWAERDERPTPARSTPRSRAVDPIAVALAADARQNAGWEGWLGLLLVSAVAVMAWQGWLLPLLAAAFVAAPVVGLALGILDRKS</sequence>
<evidence type="ECO:0000256" key="1">
    <source>
        <dbReference type="SAM" id="MobiDB-lite"/>
    </source>
</evidence>
<evidence type="ECO:0000313" key="4">
    <source>
        <dbReference type="Proteomes" id="UP000606490"/>
    </source>
</evidence>
<comment type="caution">
    <text evidence="3">The sequence shown here is derived from an EMBL/GenBank/DDBJ whole genome shotgun (WGS) entry which is preliminary data.</text>
</comment>
<feature type="transmembrane region" description="Helical" evidence="2">
    <location>
        <begin position="94"/>
        <end position="112"/>
    </location>
</feature>
<protein>
    <submittedName>
        <fullName evidence="3">Uncharacterized protein</fullName>
    </submittedName>
</protein>
<dbReference type="Proteomes" id="UP000606490">
    <property type="component" value="Unassembled WGS sequence"/>
</dbReference>
<dbReference type="EMBL" id="JAEUXJ010000012">
    <property type="protein sequence ID" value="MBL6458129.1"/>
    <property type="molecule type" value="Genomic_DNA"/>
</dbReference>
<keyword evidence="2" id="KW-0812">Transmembrane</keyword>
<proteinExistence type="predicted"/>
<accession>A0ABS1V8Z6</accession>
<dbReference type="RefSeq" id="WP_202827868.1">
    <property type="nucleotide sequence ID" value="NZ_JAEUXJ010000012.1"/>
</dbReference>
<reference evidence="3 4" key="1">
    <citation type="submission" date="2021-01" db="EMBL/GenBank/DDBJ databases">
        <title>Belnapia mucosa sp. nov. and Belnapia arida sp. nov., isolated from the Tabernas Desert (Almeria, Spain).</title>
        <authorList>
            <person name="Molina-Menor E."/>
            <person name="Vidal-Verdu A."/>
            <person name="Calonge A."/>
            <person name="Satari L."/>
            <person name="Pereto Magraner J."/>
            <person name="Porcar Miralles M."/>
        </authorList>
    </citation>
    <scope>NUCLEOTIDE SEQUENCE [LARGE SCALE GENOMIC DNA]</scope>
    <source>
        <strain evidence="3 4">T6</strain>
    </source>
</reference>
<name>A0ABS1V8Z6_9PROT</name>
<evidence type="ECO:0000256" key="2">
    <source>
        <dbReference type="SAM" id="Phobius"/>
    </source>
</evidence>
<feature type="region of interest" description="Disordered" evidence="1">
    <location>
        <begin position="1"/>
        <end position="51"/>
    </location>
</feature>
<keyword evidence="2" id="KW-0472">Membrane</keyword>
<evidence type="ECO:0000313" key="3">
    <source>
        <dbReference type="EMBL" id="MBL6458129.1"/>
    </source>
</evidence>
<keyword evidence="4" id="KW-1185">Reference proteome</keyword>
<keyword evidence="2" id="KW-1133">Transmembrane helix</keyword>
<organism evidence="3 4">
    <name type="scientific">Belnapia mucosa</name>
    <dbReference type="NCBI Taxonomy" id="2804532"/>
    <lineage>
        <taxon>Bacteria</taxon>
        <taxon>Pseudomonadati</taxon>
        <taxon>Pseudomonadota</taxon>
        <taxon>Alphaproteobacteria</taxon>
        <taxon>Acetobacterales</taxon>
        <taxon>Roseomonadaceae</taxon>
        <taxon>Belnapia</taxon>
    </lineage>
</organism>
<gene>
    <name evidence="3" type="ORF">JMJ55_22585</name>
</gene>